<dbReference type="Gene3D" id="3.40.50.200">
    <property type="entry name" value="Peptidase S8/S53 domain"/>
    <property type="match status" value="1"/>
</dbReference>
<evidence type="ECO:0000313" key="4">
    <source>
        <dbReference type="EMBL" id="VYT15290.1"/>
    </source>
</evidence>
<dbReference type="InterPro" id="IPR036852">
    <property type="entry name" value="Peptidase_S8/S53_dom_sf"/>
</dbReference>
<dbReference type="RefSeq" id="WP_144169171.1">
    <property type="nucleotide sequence ID" value="NZ_CACRSV010000033.1"/>
</dbReference>
<dbReference type="AlphaFoldDB" id="A0A6N2UBT2"/>
<proteinExistence type="predicted"/>
<dbReference type="EMBL" id="CACRSV010000033">
    <property type="protein sequence ID" value="VYT15290.1"/>
    <property type="molecule type" value="Genomic_DNA"/>
</dbReference>
<gene>
    <name evidence="4" type="ORF">BLLFYP82_01888</name>
    <name evidence="3" type="ORF">RS890_00575</name>
</gene>
<feature type="region of interest" description="Disordered" evidence="1">
    <location>
        <begin position="625"/>
        <end position="650"/>
    </location>
</feature>
<accession>A0A6N2UBT2</accession>
<feature type="compositionally biased region" description="Polar residues" evidence="1">
    <location>
        <begin position="638"/>
        <end position="650"/>
    </location>
</feature>
<dbReference type="EMBL" id="JAWLRA010000001">
    <property type="protein sequence ID" value="MDW3125644.1"/>
    <property type="molecule type" value="Genomic_DNA"/>
</dbReference>
<dbReference type="GO" id="GO:0004252">
    <property type="term" value="F:serine-type endopeptidase activity"/>
    <property type="evidence" value="ECO:0007669"/>
    <property type="project" value="InterPro"/>
</dbReference>
<dbReference type="Pfam" id="PF00082">
    <property type="entry name" value="Peptidase_S8"/>
    <property type="match status" value="1"/>
</dbReference>
<dbReference type="SUPFAM" id="SSF52743">
    <property type="entry name" value="Subtilisin-like"/>
    <property type="match status" value="1"/>
</dbReference>
<protein>
    <submittedName>
        <fullName evidence="3">S8 family peptidase</fullName>
    </submittedName>
</protein>
<dbReference type="CDD" id="cd04847">
    <property type="entry name" value="Peptidases_S8_Subtilisin_like_2"/>
    <property type="match status" value="1"/>
</dbReference>
<reference evidence="3" key="2">
    <citation type="submission" date="2023-10" db="EMBL/GenBank/DDBJ databases">
        <title>Rapid discrimination of Bifidobacterium longum Subspecies based on MALDI-TOF MS and Machine Learning.</title>
        <authorList>
            <person name="Chen J."/>
        </authorList>
    </citation>
    <scope>NUCLEOTIDE SEQUENCE</scope>
    <source>
        <strain evidence="3">YGMCC0039</strain>
    </source>
</reference>
<sequence length="767" mass="86089">MNALLELQKPFDARPGSGSGGPARIPTGKQVTAAKLLSLADELHQTLDAWPKDLIIGDYILIEAHYRDVVAKSNRVMRLLRQTPDTPVNSSVVGARLEKGDDGLPHHVITYCVPSGTIEDTIDLLHRYAKYFLEDARFAGTIDSAALDLFNKSKQNMPDGLYKTEFAQTVKDSYYVRAFSLPQTPVDDSTGSFITLFDTGILTAEQLLTKLELSPTDYQLIDKLTFIANTETVINRIRRAAPYLIAMSTTVGDFAQEPRFQPHPSSRQAPLIPAPSNEPTIGVIDTGFDETSYFAEWVTYDNRLKELDMTEEDMQHGTEITSIIVDGPALNPWLDDGCGRFRVQHFAIARATANSALTIMEQIDEIVRDNLNIKVWNLSLGTDTQIPENFVSPIAALLDTLQFKYDVIFIVSGTNLPKDTPPRTHMRIGSPADSINSLVVNACDSTGSAADYSRRGPVLEFFHKPDIAYYGGDKDIPMRAWSTQGIVKDTGTSLAAPWITRKIAYLIYVMGFSRQTAKALLIDAAATWSMHDEDSWRTLGFGVPPIRIEDILETPNNEIRFIVSGISELYETYQIQLPVPIDNKGRHPFMARATLCYCPQCDRHQGVDYTKTELDLHFGRVKPPSAKKLKKNPDAKSTIESVNGNAQAGSQQINLPEGAARPRYRKWDNVKHISDIEKNRFAARKTYTPQGFWGISLLAKERWERKAEDGPRSLPFSVVVTLREMEGRNRIEDFKRECMAWGWRVDAITIENRVDIYNEGEQEIDFE</sequence>
<name>A0A6N2UBT2_BIFLN</name>
<reference evidence="4" key="1">
    <citation type="submission" date="2019-11" db="EMBL/GenBank/DDBJ databases">
        <authorList>
            <person name="Feng L."/>
        </authorList>
    </citation>
    <scope>NUCLEOTIDE SEQUENCE</scope>
    <source>
        <strain evidence="4">BlongumLFYP82</strain>
    </source>
</reference>
<organism evidence="4">
    <name type="scientific">Bifidobacterium longum</name>
    <dbReference type="NCBI Taxonomy" id="216816"/>
    <lineage>
        <taxon>Bacteria</taxon>
        <taxon>Bacillati</taxon>
        <taxon>Actinomycetota</taxon>
        <taxon>Actinomycetes</taxon>
        <taxon>Bifidobacteriales</taxon>
        <taxon>Bifidobacteriaceae</taxon>
        <taxon>Bifidobacterium</taxon>
    </lineage>
</organism>
<evidence type="ECO:0000313" key="3">
    <source>
        <dbReference type="EMBL" id="MDW3125644.1"/>
    </source>
</evidence>
<dbReference type="Proteomes" id="UP001277803">
    <property type="component" value="Unassembled WGS sequence"/>
</dbReference>
<dbReference type="InterPro" id="IPR034074">
    <property type="entry name" value="Y4bN_pept_dom"/>
</dbReference>
<evidence type="ECO:0000256" key="1">
    <source>
        <dbReference type="SAM" id="MobiDB-lite"/>
    </source>
</evidence>
<feature type="domain" description="Peptidase S8/S53" evidence="2">
    <location>
        <begin position="277"/>
        <end position="535"/>
    </location>
</feature>
<evidence type="ECO:0000259" key="2">
    <source>
        <dbReference type="Pfam" id="PF00082"/>
    </source>
</evidence>
<dbReference type="GO" id="GO:0006508">
    <property type="term" value="P:proteolysis"/>
    <property type="evidence" value="ECO:0007669"/>
    <property type="project" value="InterPro"/>
</dbReference>
<dbReference type="InterPro" id="IPR000209">
    <property type="entry name" value="Peptidase_S8/S53_dom"/>
</dbReference>